<proteinExistence type="predicted"/>
<gene>
    <name evidence="1" type="ORF">XBLMG947_0682</name>
</gene>
<reference evidence="1 2" key="1">
    <citation type="submission" date="2016-06" db="EMBL/GenBank/DDBJ databases">
        <authorList>
            <person name="Kjaerup R.B."/>
            <person name="Dalgaard T.S."/>
            <person name="Juul-Madsen H.R."/>
        </authorList>
    </citation>
    <scope>NUCLEOTIDE SEQUENCE [LARGE SCALE GENOMIC DNA]</scope>
    <source>
        <strain evidence="1">LMG947</strain>
    </source>
</reference>
<accession>A0A1C3NHR5</accession>
<dbReference type="OrthoDB" id="9983084at2"/>
<evidence type="ECO:0000313" key="2">
    <source>
        <dbReference type="Proteomes" id="UP000092503"/>
    </source>
</evidence>
<dbReference type="AlphaFoldDB" id="A0A1C3NHR5"/>
<name>A0A1C3NHR5_9XANT</name>
<dbReference type="EMBL" id="FLTX01000008">
    <property type="protein sequence ID" value="SBV49908.1"/>
    <property type="molecule type" value="Genomic_DNA"/>
</dbReference>
<evidence type="ECO:0000313" key="1">
    <source>
        <dbReference type="EMBL" id="SBV49908.1"/>
    </source>
</evidence>
<protein>
    <submittedName>
        <fullName evidence="1">Putative membrane protein</fullName>
    </submittedName>
</protein>
<dbReference type="Proteomes" id="UP000092503">
    <property type="component" value="Unassembled WGS sequence"/>
</dbReference>
<organism evidence="1 2">
    <name type="scientific">Xanthomonas bromi</name>
    <dbReference type="NCBI Taxonomy" id="56449"/>
    <lineage>
        <taxon>Bacteria</taxon>
        <taxon>Pseudomonadati</taxon>
        <taxon>Pseudomonadota</taxon>
        <taxon>Gammaproteobacteria</taxon>
        <taxon>Lysobacterales</taxon>
        <taxon>Lysobacteraceae</taxon>
        <taxon>Xanthomonas</taxon>
    </lineage>
</organism>
<sequence>MENKSNFIIYFILAVIILFSDTVVASTAITATARNGQVIQGTASTTTLSLITCIQAIGGGEGGTRCNIQAPGWNGVVSEGESIGTTGPGNVVLGCDGTYAAAGGSLTCIARIDDTTCSPEQTILASSRDGSSFRGLAPIKSAAIVECTQASGSVTGATCGIQGPGYTGQLTPGQSIPTSGAGTVALARGGQYSANGGGLSCSALVSQACP</sequence>
<dbReference type="RefSeq" id="WP_139074351.1">
    <property type="nucleotide sequence ID" value="NZ_FLTX01000008.1"/>
</dbReference>
<dbReference type="STRING" id="56449.XBLMG947_0682"/>